<accession>A0A0F9AU32</accession>
<proteinExistence type="predicted"/>
<sequence>MSDPRGFVSFDFDHDGASRVLFVGQSKKDARDLSQYPEGKKFHNKETGETLMLRGGKLVPVPK</sequence>
<organism evidence="1">
    <name type="scientific">marine sediment metagenome</name>
    <dbReference type="NCBI Taxonomy" id="412755"/>
    <lineage>
        <taxon>unclassified sequences</taxon>
        <taxon>metagenomes</taxon>
        <taxon>ecological metagenomes</taxon>
    </lineage>
</organism>
<comment type="caution">
    <text evidence="1">The sequence shown here is derived from an EMBL/GenBank/DDBJ whole genome shotgun (WGS) entry which is preliminary data.</text>
</comment>
<reference evidence="1" key="1">
    <citation type="journal article" date="2015" name="Nature">
        <title>Complex archaea that bridge the gap between prokaryotes and eukaryotes.</title>
        <authorList>
            <person name="Spang A."/>
            <person name="Saw J.H."/>
            <person name="Jorgensen S.L."/>
            <person name="Zaremba-Niedzwiedzka K."/>
            <person name="Martijn J."/>
            <person name="Lind A.E."/>
            <person name="van Eijk R."/>
            <person name="Schleper C."/>
            <person name="Guy L."/>
            <person name="Ettema T.J."/>
        </authorList>
    </citation>
    <scope>NUCLEOTIDE SEQUENCE</scope>
</reference>
<gene>
    <name evidence="1" type="ORF">LCGC14_2609020</name>
</gene>
<dbReference type="AlphaFoldDB" id="A0A0F9AU32"/>
<protein>
    <submittedName>
        <fullName evidence="1">Uncharacterized protein</fullName>
    </submittedName>
</protein>
<name>A0A0F9AU32_9ZZZZ</name>
<evidence type="ECO:0000313" key="1">
    <source>
        <dbReference type="EMBL" id="KKL05142.1"/>
    </source>
</evidence>
<dbReference type="EMBL" id="LAZR01044240">
    <property type="protein sequence ID" value="KKL05142.1"/>
    <property type="molecule type" value="Genomic_DNA"/>
</dbReference>